<dbReference type="PANTHER" id="PTHR11243:SF23">
    <property type="entry name" value="LD06925P"/>
    <property type="match status" value="1"/>
</dbReference>
<dbReference type="EMBL" id="JAKKPZ010000015">
    <property type="protein sequence ID" value="KAI1713427.1"/>
    <property type="molecule type" value="Genomic_DNA"/>
</dbReference>
<feature type="domain" description="Ras-associating" evidence="4">
    <location>
        <begin position="499"/>
        <end position="586"/>
    </location>
</feature>
<organism evidence="5 6">
    <name type="scientific">Ditylenchus destructor</name>
    <dbReference type="NCBI Taxonomy" id="166010"/>
    <lineage>
        <taxon>Eukaryota</taxon>
        <taxon>Metazoa</taxon>
        <taxon>Ecdysozoa</taxon>
        <taxon>Nematoda</taxon>
        <taxon>Chromadorea</taxon>
        <taxon>Rhabditida</taxon>
        <taxon>Tylenchina</taxon>
        <taxon>Tylenchomorpha</taxon>
        <taxon>Sphaerularioidea</taxon>
        <taxon>Anguinidae</taxon>
        <taxon>Anguininae</taxon>
        <taxon>Ditylenchus</taxon>
    </lineage>
</organism>
<dbReference type="InterPro" id="IPR039664">
    <property type="entry name" value="GRB/APBB1IP"/>
</dbReference>
<feature type="region of interest" description="Disordered" evidence="1">
    <location>
        <begin position="966"/>
        <end position="1005"/>
    </location>
</feature>
<dbReference type="AlphaFoldDB" id="A0AAD4N4E9"/>
<dbReference type="InterPro" id="IPR029071">
    <property type="entry name" value="Ubiquitin-like_domsf"/>
</dbReference>
<dbReference type="InterPro" id="IPR039665">
    <property type="entry name" value="PH_APBB1IP"/>
</dbReference>
<feature type="compositionally biased region" description="Polar residues" evidence="1">
    <location>
        <begin position="433"/>
        <end position="477"/>
    </location>
</feature>
<feature type="region of interest" description="Disordered" evidence="1">
    <location>
        <begin position="877"/>
        <end position="900"/>
    </location>
</feature>
<dbReference type="Pfam" id="PF00169">
    <property type="entry name" value="PH"/>
    <property type="match status" value="1"/>
</dbReference>
<dbReference type="Gene3D" id="2.30.29.30">
    <property type="entry name" value="Pleckstrin-homology domain (PH domain)/Phosphotyrosine-binding domain (PTB)"/>
    <property type="match status" value="1"/>
</dbReference>
<dbReference type="PANTHER" id="PTHR11243">
    <property type="entry name" value="GROWTH FACTOR RECEPTOR-BOUND PROTEIN"/>
    <property type="match status" value="1"/>
</dbReference>
<dbReference type="SMART" id="SM00314">
    <property type="entry name" value="RA"/>
    <property type="match status" value="1"/>
</dbReference>
<dbReference type="GO" id="GO:0007165">
    <property type="term" value="P:signal transduction"/>
    <property type="evidence" value="ECO:0007669"/>
    <property type="project" value="InterPro"/>
</dbReference>
<protein>
    <submittedName>
        <fullName evidence="5">PH domain-containing protein</fullName>
    </submittedName>
</protein>
<dbReference type="Gene3D" id="3.10.20.90">
    <property type="entry name" value="Phosphatidylinositol 3-kinase Catalytic Subunit, Chain A, domain 1"/>
    <property type="match status" value="1"/>
</dbReference>
<evidence type="ECO:0000259" key="3">
    <source>
        <dbReference type="PROSITE" id="PS50003"/>
    </source>
</evidence>
<proteinExistence type="predicted"/>
<dbReference type="InterPro" id="IPR011993">
    <property type="entry name" value="PH-like_dom_sf"/>
</dbReference>
<dbReference type="InterPro" id="IPR001849">
    <property type="entry name" value="PH_domain"/>
</dbReference>
<dbReference type="Pfam" id="PF21989">
    <property type="entry name" value="RA_2"/>
    <property type="match status" value="1"/>
</dbReference>
<feature type="compositionally biased region" description="Low complexity" evidence="1">
    <location>
        <begin position="409"/>
        <end position="429"/>
    </location>
</feature>
<dbReference type="SUPFAM" id="SSF54236">
    <property type="entry name" value="Ubiquitin-like"/>
    <property type="match status" value="1"/>
</dbReference>
<dbReference type="InterPro" id="IPR000159">
    <property type="entry name" value="RA_dom"/>
</dbReference>
<accession>A0AAD4N4E9</accession>
<dbReference type="SUPFAM" id="SSF50729">
    <property type="entry name" value="PH domain-like"/>
    <property type="match status" value="1"/>
</dbReference>
<feature type="region of interest" description="Disordered" evidence="1">
    <location>
        <begin position="402"/>
        <end position="478"/>
    </location>
</feature>
<comment type="caution">
    <text evidence="5">The sequence shown here is derived from an EMBL/GenBank/DDBJ whole genome shotgun (WGS) entry which is preliminary data.</text>
</comment>
<keyword evidence="6" id="KW-1185">Reference proteome</keyword>
<evidence type="ECO:0000313" key="5">
    <source>
        <dbReference type="EMBL" id="KAI1713427.1"/>
    </source>
</evidence>
<keyword evidence="2" id="KW-0732">Signal</keyword>
<dbReference type="PROSITE" id="PS50200">
    <property type="entry name" value="RA"/>
    <property type="match status" value="1"/>
</dbReference>
<evidence type="ECO:0000256" key="1">
    <source>
        <dbReference type="SAM" id="MobiDB-lite"/>
    </source>
</evidence>
<dbReference type="CDD" id="cd01259">
    <property type="entry name" value="PH_APBB1IP"/>
    <property type="match status" value="1"/>
</dbReference>
<dbReference type="SMART" id="SM00233">
    <property type="entry name" value="PH"/>
    <property type="match status" value="1"/>
</dbReference>
<feature type="domain" description="PH" evidence="3">
    <location>
        <begin position="636"/>
        <end position="747"/>
    </location>
</feature>
<sequence length="1048" mass="115685">MSWFPLVGLLAEALEWWLSVMTRRWLSCHLARIACRYGHHTNSRLGVGLLSTCSESCAVKVVPYKSANQCLNATLLCHAHNIYLFESLRNESQAYSYDGHQNYSIELTSAAKNENLDAVLTDSSATPLLTVSIHLSDQEIAHSSDLPTNRSTRDDCLQLSAADPNCCSLFSSHQKSHFPAVDSVETKLRQMVLPGSCSSEFASPCSSTFPSCPQSNSDLAAAAPPPNTSVDGHSNNAMGLDAVQQQRTDQEGQPTSSSIVHRLRPQVPPKPQIDIVRYSMANAKDDLDLDTILSELLELENQLSSEANDHLLLHGLPSLPSSNSNNKLNNLALQQPRTTPTPYSYSNGPVAQEPLVLINNAAFQQRKPQSNCSSLLQLGGVNSECELSAARLHTDLCTSPDADSAFGDSSSTECASSGSSGAGRGNNRCRNSEISSADSYRGSLNTPSPTQTHQASPNSVDISSSTVRAPSALSSATGGDIKAQKIREALEKMKEAKMKKIYVKIFLEDGPPKGLLIDERWNVLETMKQLAEKHKLTLTPEHVILEEYPDLHIKRIYEDHEFVVENIEDWLADSKNKLYFIRMPDKYNFLRTPQEFLLTEKSKYAEKFPQLDSPEWTSDMKQSLVTLFAESENNAVPEMEGWLLLKSDGKKSWKKHYFVLRSSGLYYYPKCGKMRGTKDLQCLMNVYNNQVYTCLDWKKKYKAPTNYGFAIKHPRIQVKTSKYIKYICAEDEKSFNKWIAALRITRNGFQTLFKSYCLMQSEARTSQPPAPIRVETPQIPLQRLSSLDHSALSSASFTPKHNYSNSIASLNSPIEKPSSGSPMRQIPSILNSPRISLLSQTTPSNGRGSPASIVFDQDECGTIKRQPFATDIPQYAQSARPGSRNTQIGNSAMCSSTPSTSSNGTCCYKGPVECECHVVSLGQPDSDSDEEDQLPPPPSQGSVQRIAMPATPRVSMPAPFVPPKPTSLVANPNIPNGVVDYGDHSKSTPRKVPPPPPPKRSDVTQLQNGMQHAISYMQPQSALTQPQMELYSELQKATARQKQRIEGN</sequence>
<name>A0AAD4N4E9_9BILA</name>
<feature type="compositionally biased region" description="Low complexity" evidence="1">
    <location>
        <begin position="891"/>
        <end position="900"/>
    </location>
</feature>
<evidence type="ECO:0000259" key="4">
    <source>
        <dbReference type="PROSITE" id="PS50200"/>
    </source>
</evidence>
<feature type="signal peptide" evidence="2">
    <location>
        <begin position="1"/>
        <end position="22"/>
    </location>
</feature>
<feature type="region of interest" description="Disordered" evidence="1">
    <location>
        <begin position="213"/>
        <end position="236"/>
    </location>
</feature>
<dbReference type="PROSITE" id="PS50003">
    <property type="entry name" value="PH_DOMAIN"/>
    <property type="match status" value="1"/>
</dbReference>
<dbReference type="Proteomes" id="UP001201812">
    <property type="component" value="Unassembled WGS sequence"/>
</dbReference>
<reference evidence="5" key="1">
    <citation type="submission" date="2022-01" db="EMBL/GenBank/DDBJ databases">
        <title>Genome Sequence Resource for Two Populations of Ditylenchus destructor, the Migratory Endoparasitic Phytonematode.</title>
        <authorList>
            <person name="Zhang H."/>
            <person name="Lin R."/>
            <person name="Xie B."/>
        </authorList>
    </citation>
    <scope>NUCLEOTIDE SEQUENCE</scope>
    <source>
        <strain evidence="5">BazhouSP</strain>
    </source>
</reference>
<feature type="chain" id="PRO_5042183844" evidence="2">
    <location>
        <begin position="23"/>
        <end position="1048"/>
    </location>
</feature>
<evidence type="ECO:0000313" key="6">
    <source>
        <dbReference type="Proteomes" id="UP001201812"/>
    </source>
</evidence>
<gene>
    <name evidence="5" type="ORF">DdX_08941</name>
</gene>
<evidence type="ECO:0000256" key="2">
    <source>
        <dbReference type="SAM" id="SignalP"/>
    </source>
</evidence>
<feature type="region of interest" description="Disordered" evidence="1">
    <location>
        <begin position="923"/>
        <end position="944"/>
    </location>
</feature>